<organism evidence="2 3">
    <name type="scientific">Bacteriovorax antarcticus</name>
    <dbReference type="NCBI Taxonomy" id="3088717"/>
    <lineage>
        <taxon>Bacteria</taxon>
        <taxon>Pseudomonadati</taxon>
        <taxon>Bdellovibrionota</taxon>
        <taxon>Bacteriovoracia</taxon>
        <taxon>Bacteriovoracales</taxon>
        <taxon>Bacteriovoracaceae</taxon>
        <taxon>Bacteriovorax</taxon>
    </lineage>
</organism>
<feature type="transmembrane region" description="Helical" evidence="1">
    <location>
        <begin position="80"/>
        <end position="98"/>
    </location>
</feature>
<evidence type="ECO:0008006" key="4">
    <source>
        <dbReference type="Google" id="ProtNLM"/>
    </source>
</evidence>
<evidence type="ECO:0000313" key="2">
    <source>
        <dbReference type="EMBL" id="MEA9357045.1"/>
    </source>
</evidence>
<keyword evidence="1" id="KW-0472">Membrane</keyword>
<dbReference type="Proteomes" id="UP001302274">
    <property type="component" value="Unassembled WGS sequence"/>
</dbReference>
<protein>
    <recommendedName>
        <fullName evidence="4">DUF5667 domain-containing protein</fullName>
    </recommendedName>
</protein>
<sequence>MKKILKNSILILVMQSLFMGIAFSSDRVDLLLEEDSANALDAIQVKLDQVEQLRLKLQIIDFHLAQKPTGESVYLKFERIAGAVVLSGIVAGSASIYFPPGMRAMIAANITVRGLKSGMVVLNELDANKIRTDLVLLRMKLQVSESSLKREANYYCKQVSSHSLCD</sequence>
<keyword evidence="1" id="KW-1133">Transmembrane helix</keyword>
<reference evidence="2 3" key="1">
    <citation type="submission" date="2023-11" db="EMBL/GenBank/DDBJ databases">
        <title>A Novel Polar Bacteriovorax (B. antarcticus) Isolated from the Biocrust in Antarctica.</title>
        <authorList>
            <person name="Mun W."/>
            <person name="Choi S.Y."/>
            <person name="Mitchell R.J."/>
        </authorList>
    </citation>
    <scope>NUCLEOTIDE SEQUENCE [LARGE SCALE GENOMIC DNA]</scope>
    <source>
        <strain evidence="2 3">PP10</strain>
    </source>
</reference>
<comment type="caution">
    <text evidence="2">The sequence shown here is derived from an EMBL/GenBank/DDBJ whole genome shotgun (WGS) entry which is preliminary data.</text>
</comment>
<keyword evidence="1" id="KW-0812">Transmembrane</keyword>
<dbReference type="RefSeq" id="WP_323576939.1">
    <property type="nucleotide sequence ID" value="NZ_JAYGJQ010000002.1"/>
</dbReference>
<gene>
    <name evidence="2" type="ORF">SHI21_12545</name>
</gene>
<name>A0ABU5VZP9_9BACT</name>
<proteinExistence type="predicted"/>
<dbReference type="EMBL" id="JAYGJQ010000002">
    <property type="protein sequence ID" value="MEA9357045.1"/>
    <property type="molecule type" value="Genomic_DNA"/>
</dbReference>
<accession>A0ABU5VZP9</accession>
<evidence type="ECO:0000313" key="3">
    <source>
        <dbReference type="Proteomes" id="UP001302274"/>
    </source>
</evidence>
<keyword evidence="3" id="KW-1185">Reference proteome</keyword>
<evidence type="ECO:0000256" key="1">
    <source>
        <dbReference type="SAM" id="Phobius"/>
    </source>
</evidence>